<dbReference type="PROSITE" id="PS50943">
    <property type="entry name" value="HTH_CROC1"/>
    <property type="match status" value="1"/>
</dbReference>
<feature type="domain" description="HTH cro/C1-type" evidence="2">
    <location>
        <begin position="7"/>
        <end position="61"/>
    </location>
</feature>
<gene>
    <name evidence="3" type="ORF">NNA32_11555</name>
</gene>
<dbReference type="InterPro" id="IPR010982">
    <property type="entry name" value="Lambda_DNA-bd_dom_sf"/>
</dbReference>
<dbReference type="PANTHER" id="PTHR46558">
    <property type="entry name" value="TRACRIPTIONAL REGULATORY PROTEIN-RELATED-RELATED"/>
    <property type="match status" value="1"/>
</dbReference>
<evidence type="ECO:0000256" key="1">
    <source>
        <dbReference type="ARBA" id="ARBA00023125"/>
    </source>
</evidence>
<protein>
    <submittedName>
        <fullName evidence="3">Helix-turn-helix domain-containing protein</fullName>
    </submittedName>
</protein>
<dbReference type="SUPFAM" id="SSF47413">
    <property type="entry name" value="lambda repressor-like DNA-binding domains"/>
    <property type="match status" value="1"/>
</dbReference>
<evidence type="ECO:0000313" key="4">
    <source>
        <dbReference type="Proteomes" id="UP001152867"/>
    </source>
</evidence>
<name>A0ABT6DDP5_9LACO</name>
<comment type="caution">
    <text evidence="3">The sequence shown here is derived from an EMBL/GenBank/DDBJ whole genome shotgun (WGS) entry which is preliminary data.</text>
</comment>
<dbReference type="InterPro" id="IPR001387">
    <property type="entry name" value="Cro/C1-type_HTH"/>
</dbReference>
<evidence type="ECO:0000259" key="2">
    <source>
        <dbReference type="PROSITE" id="PS50943"/>
    </source>
</evidence>
<dbReference type="EMBL" id="JANDJP010000021">
    <property type="protein sequence ID" value="MDF9914875.1"/>
    <property type="molecule type" value="Genomic_DNA"/>
</dbReference>
<dbReference type="PANTHER" id="PTHR46558:SF11">
    <property type="entry name" value="HTH-TYPE TRANSCRIPTIONAL REGULATOR XRE"/>
    <property type="match status" value="1"/>
</dbReference>
<keyword evidence="1" id="KW-0238">DNA-binding</keyword>
<evidence type="ECO:0000313" key="3">
    <source>
        <dbReference type="EMBL" id="MDF9914875.1"/>
    </source>
</evidence>
<dbReference type="CDD" id="cd00093">
    <property type="entry name" value="HTH_XRE"/>
    <property type="match status" value="1"/>
</dbReference>
<dbReference type="SMART" id="SM00530">
    <property type="entry name" value="HTH_XRE"/>
    <property type="match status" value="1"/>
</dbReference>
<dbReference type="Proteomes" id="UP001152867">
    <property type="component" value="Unassembled WGS sequence"/>
</dbReference>
<dbReference type="Gene3D" id="1.10.260.40">
    <property type="entry name" value="lambda repressor-like DNA-binding domains"/>
    <property type="match status" value="1"/>
</dbReference>
<reference evidence="3" key="1">
    <citation type="submission" date="2022-06" db="EMBL/GenBank/DDBJ databases">
        <title>Antifungal cultures and metabolites of lactic acid bacteria for use in dairy fermentations.</title>
        <authorList>
            <person name="Zhao Z."/>
            <person name="Gaenzle M."/>
        </authorList>
    </citation>
    <scope>NUCLEOTIDE SEQUENCE</scope>
    <source>
        <strain evidence="3">FUA3126</strain>
    </source>
</reference>
<dbReference type="RefSeq" id="WP_178943176.1">
    <property type="nucleotide sequence ID" value="NZ_JAIWJG010000018.1"/>
</dbReference>
<proteinExistence type="predicted"/>
<accession>A0ABT6DDP5</accession>
<keyword evidence="4" id="KW-1185">Reference proteome</keyword>
<organism evidence="3 4">
    <name type="scientific">Furfurilactobacillus milii</name>
    <dbReference type="NCBI Taxonomy" id="2888272"/>
    <lineage>
        <taxon>Bacteria</taxon>
        <taxon>Bacillati</taxon>
        <taxon>Bacillota</taxon>
        <taxon>Bacilli</taxon>
        <taxon>Lactobacillales</taxon>
        <taxon>Lactobacillaceae</taxon>
        <taxon>Furfurilactobacillus</taxon>
    </lineage>
</organism>
<dbReference type="Pfam" id="PF01381">
    <property type="entry name" value="HTH_3"/>
    <property type="match status" value="1"/>
</dbReference>
<sequence>MTIGERISALRKKNSMTQPMLADAMDVSQSTITSWENNRRAVGNEDLIKLADLFHVTTDYLLGNKQTPDWASDSDVLELKDFLNSNVNMAFGGVTLDTKQKKRVDEILTQIYWDELQKEKKRKLQEGNANE</sequence>